<accession>A0ABR3A4J4</accession>
<reference evidence="4 5" key="1">
    <citation type="submission" date="2024-05" db="EMBL/GenBank/DDBJ databases">
        <title>A draft genome resource for the thread blight pathogen Marasmius tenuissimus strain MS-2.</title>
        <authorList>
            <person name="Yulfo-Soto G.E."/>
            <person name="Baruah I.K."/>
            <person name="Amoako-Attah I."/>
            <person name="Bukari Y."/>
            <person name="Meinhardt L.W."/>
            <person name="Bailey B.A."/>
            <person name="Cohen S.P."/>
        </authorList>
    </citation>
    <scope>NUCLEOTIDE SEQUENCE [LARGE SCALE GENOMIC DNA]</scope>
    <source>
        <strain evidence="4 5">MS-2</strain>
    </source>
</reference>
<keyword evidence="3" id="KW-0732">Signal</keyword>
<organism evidence="4 5">
    <name type="scientific">Marasmius tenuissimus</name>
    <dbReference type="NCBI Taxonomy" id="585030"/>
    <lineage>
        <taxon>Eukaryota</taxon>
        <taxon>Fungi</taxon>
        <taxon>Dikarya</taxon>
        <taxon>Basidiomycota</taxon>
        <taxon>Agaricomycotina</taxon>
        <taxon>Agaricomycetes</taxon>
        <taxon>Agaricomycetidae</taxon>
        <taxon>Agaricales</taxon>
        <taxon>Marasmiineae</taxon>
        <taxon>Marasmiaceae</taxon>
        <taxon>Marasmius</taxon>
    </lineage>
</organism>
<name>A0ABR3A4J4_9AGAR</name>
<evidence type="ECO:0000256" key="1">
    <source>
        <dbReference type="SAM" id="MobiDB-lite"/>
    </source>
</evidence>
<evidence type="ECO:0000313" key="4">
    <source>
        <dbReference type="EMBL" id="KAL0068563.1"/>
    </source>
</evidence>
<protein>
    <submittedName>
        <fullName evidence="4">Uncharacterized protein</fullName>
    </submittedName>
</protein>
<evidence type="ECO:0000313" key="5">
    <source>
        <dbReference type="Proteomes" id="UP001437256"/>
    </source>
</evidence>
<keyword evidence="2" id="KW-0472">Membrane</keyword>
<keyword evidence="2" id="KW-0812">Transmembrane</keyword>
<dbReference type="Proteomes" id="UP001437256">
    <property type="component" value="Unassembled WGS sequence"/>
</dbReference>
<dbReference type="EMBL" id="JBBXMP010000017">
    <property type="protein sequence ID" value="KAL0068563.1"/>
    <property type="molecule type" value="Genomic_DNA"/>
</dbReference>
<evidence type="ECO:0000256" key="2">
    <source>
        <dbReference type="SAM" id="Phobius"/>
    </source>
</evidence>
<feature type="signal peptide" evidence="3">
    <location>
        <begin position="1"/>
        <end position="17"/>
    </location>
</feature>
<feature type="region of interest" description="Disordered" evidence="1">
    <location>
        <begin position="240"/>
        <end position="259"/>
    </location>
</feature>
<sequence length="290" mass="31384">MCNELFFLLSLGLVALCYPPQPYVFPHPELPGVLGNGLDDHLSTSQTQLAHSEQSSRLIESVLHIITKEEHKALAPITTTSFTTHSVIGSIPPVPASSTSISIHPSGLPSSTTISSLTSQPSLLAISTATITDRNAVTKAPSGNGKEWRVTLILLAVIGGIVGIVLVSTFFKSIWRFIREKTCCRSDAVEEDMVPDWHGGSWQFKIANEEGNRYPMPGTMETSQVYAEALHNEVLEPPSLPPRLAGLSPPPPPTSAAATIQPYYQGPLSRHPSTRTCEERGHFAPTPMLF</sequence>
<feature type="chain" id="PRO_5045286674" evidence="3">
    <location>
        <begin position="18"/>
        <end position="290"/>
    </location>
</feature>
<gene>
    <name evidence="4" type="ORF">AAF712_004278</name>
</gene>
<evidence type="ECO:0000256" key="3">
    <source>
        <dbReference type="SAM" id="SignalP"/>
    </source>
</evidence>
<proteinExistence type="predicted"/>
<keyword evidence="2" id="KW-1133">Transmembrane helix</keyword>
<feature type="transmembrane region" description="Helical" evidence="2">
    <location>
        <begin position="150"/>
        <end position="171"/>
    </location>
</feature>
<keyword evidence="5" id="KW-1185">Reference proteome</keyword>
<comment type="caution">
    <text evidence="4">The sequence shown here is derived from an EMBL/GenBank/DDBJ whole genome shotgun (WGS) entry which is preliminary data.</text>
</comment>